<gene>
    <name evidence="1" type="ORF">PMAYCL1PPCAC_22405</name>
</gene>
<dbReference type="AlphaFoldDB" id="A0AAN5CXQ8"/>
<reference evidence="2" key="1">
    <citation type="submission" date="2022-10" db="EMBL/GenBank/DDBJ databases">
        <title>Genome assembly of Pristionchus species.</title>
        <authorList>
            <person name="Yoshida K."/>
            <person name="Sommer R.J."/>
        </authorList>
    </citation>
    <scope>NUCLEOTIDE SEQUENCE [LARGE SCALE GENOMIC DNA]</scope>
    <source>
        <strain evidence="2">RS5460</strain>
    </source>
</reference>
<comment type="caution">
    <text evidence="1">The sequence shown here is derived from an EMBL/GenBank/DDBJ whole genome shotgun (WGS) entry which is preliminary data.</text>
</comment>
<evidence type="ECO:0000313" key="1">
    <source>
        <dbReference type="EMBL" id="GMR52210.1"/>
    </source>
</evidence>
<evidence type="ECO:0000313" key="2">
    <source>
        <dbReference type="Proteomes" id="UP001328107"/>
    </source>
</evidence>
<feature type="non-terminal residue" evidence="1">
    <location>
        <position position="186"/>
    </location>
</feature>
<protein>
    <submittedName>
        <fullName evidence="1">Uncharacterized protein</fullName>
    </submittedName>
</protein>
<sequence>MEQLQLSGTPADEAIDTPMVAELKKQLAKMGRMAETTDGDVVVDIQDTINNDNVFEIGGPSGLTGPPSWSTLPAISRPFINRLCFHLRNDEECADLANLAQVSTHFHIGVNKYMKRSDNRPGVKYAHFHKNEDRLILKVLLYPSNLPFYDMNTLNFGRFSRWGNSLEPRMSVNLNGHEDPILKLVR</sequence>
<organism evidence="1 2">
    <name type="scientific">Pristionchus mayeri</name>
    <dbReference type="NCBI Taxonomy" id="1317129"/>
    <lineage>
        <taxon>Eukaryota</taxon>
        <taxon>Metazoa</taxon>
        <taxon>Ecdysozoa</taxon>
        <taxon>Nematoda</taxon>
        <taxon>Chromadorea</taxon>
        <taxon>Rhabditida</taxon>
        <taxon>Rhabditina</taxon>
        <taxon>Diplogasteromorpha</taxon>
        <taxon>Diplogasteroidea</taxon>
        <taxon>Neodiplogasteridae</taxon>
        <taxon>Pristionchus</taxon>
    </lineage>
</organism>
<dbReference type="EMBL" id="BTRK01000005">
    <property type="protein sequence ID" value="GMR52210.1"/>
    <property type="molecule type" value="Genomic_DNA"/>
</dbReference>
<name>A0AAN5CXQ8_9BILA</name>
<keyword evidence="2" id="KW-1185">Reference proteome</keyword>
<proteinExistence type="predicted"/>
<dbReference type="Proteomes" id="UP001328107">
    <property type="component" value="Unassembled WGS sequence"/>
</dbReference>
<accession>A0AAN5CXQ8</accession>